<evidence type="ECO:0000313" key="3">
    <source>
        <dbReference type="Proteomes" id="UP001054857"/>
    </source>
</evidence>
<reference evidence="2 3" key="1">
    <citation type="journal article" date="2021" name="Sci. Rep.">
        <title>Genome sequencing of the multicellular alga Astrephomene provides insights into convergent evolution of germ-soma differentiation.</title>
        <authorList>
            <person name="Yamashita S."/>
            <person name="Yamamoto K."/>
            <person name="Matsuzaki R."/>
            <person name="Suzuki S."/>
            <person name="Yamaguchi H."/>
            <person name="Hirooka S."/>
            <person name="Minakuchi Y."/>
            <person name="Miyagishima S."/>
            <person name="Kawachi M."/>
            <person name="Toyoda A."/>
            <person name="Nozaki H."/>
        </authorList>
    </citation>
    <scope>NUCLEOTIDE SEQUENCE [LARGE SCALE GENOMIC DNA]</scope>
    <source>
        <strain evidence="2 3">NIES-4017</strain>
    </source>
</reference>
<organism evidence="2 3">
    <name type="scientific">Astrephomene gubernaculifera</name>
    <dbReference type="NCBI Taxonomy" id="47775"/>
    <lineage>
        <taxon>Eukaryota</taxon>
        <taxon>Viridiplantae</taxon>
        <taxon>Chlorophyta</taxon>
        <taxon>core chlorophytes</taxon>
        <taxon>Chlorophyceae</taxon>
        <taxon>CS clade</taxon>
        <taxon>Chlamydomonadales</taxon>
        <taxon>Astrephomenaceae</taxon>
        <taxon>Astrephomene</taxon>
    </lineage>
</organism>
<protein>
    <submittedName>
        <fullName evidence="2">Uncharacterized protein</fullName>
    </submittedName>
</protein>
<dbReference type="Proteomes" id="UP001054857">
    <property type="component" value="Unassembled WGS sequence"/>
</dbReference>
<feature type="non-terminal residue" evidence="2">
    <location>
        <position position="1"/>
    </location>
</feature>
<dbReference type="AlphaFoldDB" id="A0AAD3E3V4"/>
<comment type="caution">
    <text evidence="2">The sequence shown here is derived from an EMBL/GenBank/DDBJ whole genome shotgun (WGS) entry which is preliminary data.</text>
</comment>
<accession>A0AAD3E3V4</accession>
<feature type="region of interest" description="Disordered" evidence="1">
    <location>
        <begin position="157"/>
        <end position="204"/>
    </location>
</feature>
<proteinExistence type="predicted"/>
<evidence type="ECO:0000313" key="2">
    <source>
        <dbReference type="EMBL" id="GFR53200.1"/>
    </source>
</evidence>
<evidence type="ECO:0000256" key="1">
    <source>
        <dbReference type="SAM" id="MobiDB-lite"/>
    </source>
</evidence>
<gene>
    <name evidence="2" type="ORF">Agub_g15949</name>
</gene>
<sequence length="204" mass="21807">MRQLAFSTSHQAPSGCRAFRPQRRTLQVCCLHKALRQPSSGPITAPADVVYECLTLLRRPDLESLAPFFPAGTRSDPRGPQRAELRVGGEVVQEVGPLAGCSGFMDTAARRVLPGHLLRRCRVLSAVQLGAGRSSLRVAVTGCSGEETVLVWHLRREDTPTEDPQQPPPPPPTTTTTTTTTTTAATQPAGPGRPASQPTLTTPT</sequence>
<dbReference type="EMBL" id="BMAR01000096">
    <property type="protein sequence ID" value="GFR53200.1"/>
    <property type="molecule type" value="Genomic_DNA"/>
</dbReference>
<keyword evidence="3" id="KW-1185">Reference proteome</keyword>
<name>A0AAD3E3V4_9CHLO</name>
<feature type="compositionally biased region" description="Low complexity" evidence="1">
    <location>
        <begin position="174"/>
        <end position="189"/>
    </location>
</feature>